<keyword evidence="4" id="KW-0997">Cell inner membrane</keyword>
<keyword evidence="5 10" id="KW-0812">Transmembrane</keyword>
<evidence type="ECO:0000313" key="12">
    <source>
        <dbReference type="Proteomes" id="UP000542720"/>
    </source>
</evidence>
<dbReference type="InterPro" id="IPR001851">
    <property type="entry name" value="ABC_transp_permease"/>
</dbReference>
<evidence type="ECO:0000256" key="10">
    <source>
        <dbReference type="SAM" id="Phobius"/>
    </source>
</evidence>
<dbReference type="PANTHER" id="PTHR11795">
    <property type="entry name" value="BRANCHED-CHAIN AMINO ACID TRANSPORT SYSTEM PERMEASE PROTEIN LIVH"/>
    <property type="match status" value="1"/>
</dbReference>
<protein>
    <submittedName>
        <fullName evidence="11">Branched-chain amino acid ABC transporter permease LivH</fullName>
    </submittedName>
</protein>
<dbReference type="EMBL" id="JACJUD010000004">
    <property type="protein sequence ID" value="MBB2496204.1"/>
    <property type="molecule type" value="Genomic_DNA"/>
</dbReference>
<keyword evidence="3" id="KW-1003">Cell membrane</keyword>
<comment type="caution">
    <text evidence="11">The sequence shown here is derived from an EMBL/GenBank/DDBJ whole genome shotgun (WGS) entry which is preliminary data.</text>
</comment>
<accession>A0A7W4LN42</accession>
<dbReference type="GO" id="GO:0042941">
    <property type="term" value="P:D-alanine transmembrane transport"/>
    <property type="evidence" value="ECO:0007669"/>
    <property type="project" value="TreeGrafter"/>
</dbReference>
<keyword evidence="6" id="KW-0029">Amino-acid transport</keyword>
<comment type="subcellular location">
    <subcellularLocation>
        <location evidence="1">Cell inner membrane</location>
        <topology evidence="1">Multi-pass membrane protein</topology>
    </subcellularLocation>
</comment>
<dbReference type="GO" id="GO:1903806">
    <property type="term" value="P:L-isoleucine import across plasma membrane"/>
    <property type="evidence" value="ECO:0007669"/>
    <property type="project" value="TreeGrafter"/>
</dbReference>
<feature type="transmembrane region" description="Helical" evidence="10">
    <location>
        <begin position="68"/>
        <end position="88"/>
    </location>
</feature>
<keyword evidence="2" id="KW-0813">Transport</keyword>
<evidence type="ECO:0000256" key="8">
    <source>
        <dbReference type="ARBA" id="ARBA00023136"/>
    </source>
</evidence>
<feature type="transmembrane region" description="Helical" evidence="10">
    <location>
        <begin position="12"/>
        <end position="36"/>
    </location>
</feature>
<gene>
    <name evidence="11" type="ORF">H3H51_14330</name>
</gene>
<dbReference type="AlphaFoldDB" id="A0A7W4LN42"/>
<dbReference type="GO" id="GO:0005304">
    <property type="term" value="F:L-valine transmembrane transporter activity"/>
    <property type="evidence" value="ECO:0007669"/>
    <property type="project" value="TreeGrafter"/>
</dbReference>
<feature type="transmembrane region" description="Helical" evidence="10">
    <location>
        <begin position="154"/>
        <end position="171"/>
    </location>
</feature>
<dbReference type="PANTHER" id="PTHR11795:SF371">
    <property type="entry name" value="HIGH-AFFINITY BRANCHED-CHAIN AMINO ACID TRANSPORT SYSTEM PERMEASE PROTEIN LIVH"/>
    <property type="match status" value="1"/>
</dbReference>
<evidence type="ECO:0000256" key="7">
    <source>
        <dbReference type="ARBA" id="ARBA00022989"/>
    </source>
</evidence>
<evidence type="ECO:0000313" key="11">
    <source>
        <dbReference type="EMBL" id="MBB2496204.1"/>
    </source>
</evidence>
<dbReference type="GO" id="GO:0015808">
    <property type="term" value="P:L-alanine transport"/>
    <property type="evidence" value="ECO:0007669"/>
    <property type="project" value="TreeGrafter"/>
</dbReference>
<dbReference type="GO" id="GO:0015190">
    <property type="term" value="F:L-leucine transmembrane transporter activity"/>
    <property type="evidence" value="ECO:0007669"/>
    <property type="project" value="TreeGrafter"/>
</dbReference>
<dbReference type="RefSeq" id="WP_183089729.1">
    <property type="nucleotide sequence ID" value="NZ_JACJUD010000004.1"/>
</dbReference>
<dbReference type="GO" id="GO:0005886">
    <property type="term" value="C:plasma membrane"/>
    <property type="evidence" value="ECO:0007669"/>
    <property type="project" value="UniProtKB-SubCell"/>
</dbReference>
<feature type="transmembrane region" description="Helical" evidence="10">
    <location>
        <begin position="278"/>
        <end position="296"/>
    </location>
</feature>
<keyword evidence="8 10" id="KW-0472">Membrane</keyword>
<reference evidence="11 12" key="1">
    <citation type="submission" date="2020-08" db="EMBL/GenBank/DDBJ databases">
        <authorList>
            <person name="Kim C.M."/>
        </authorList>
    </citation>
    <scope>NUCLEOTIDE SEQUENCE [LARGE SCALE GENOMIC DNA]</scope>
    <source>
        <strain evidence="11 12">UL070</strain>
    </source>
</reference>
<organism evidence="11 12">
    <name type="scientific">Aquipseudomonas ullengensis</name>
    <dbReference type="NCBI Taxonomy" id="2759166"/>
    <lineage>
        <taxon>Bacteria</taxon>
        <taxon>Pseudomonadati</taxon>
        <taxon>Pseudomonadota</taxon>
        <taxon>Gammaproteobacteria</taxon>
        <taxon>Pseudomonadales</taxon>
        <taxon>Pseudomonadaceae</taxon>
        <taxon>Aquipseudomonas</taxon>
    </lineage>
</organism>
<evidence type="ECO:0000256" key="4">
    <source>
        <dbReference type="ARBA" id="ARBA00022519"/>
    </source>
</evidence>
<keyword evidence="7 10" id="KW-1133">Transmembrane helix</keyword>
<name>A0A7W4LN42_9GAMM</name>
<feature type="transmembrane region" description="Helical" evidence="10">
    <location>
        <begin position="43"/>
        <end position="62"/>
    </location>
</feature>
<sequence>MDGIFLQQMINGLTLGSVYGLIAIGYTMVYGIIGMINFAHGDVYMVSAYLAAIGLAVLSFFGLQSFPFLILGTLVFTIVVTGVYGWTIERIAYKPLRNSTRLAPLISAIGMSLILQNYVQISQGARQQGVPTLLEGVIKFHVGDGFVQLTYTKLFIIIASFVGMGVLTYVIHRTKLGRMCRATQQDRKMASILGINTDRVISYVFVIGASMAALAGVLITMNYGTFDFYAGFIIGIKAFTAAVLGGIGSLPGAMLGGLILGVAEAQFSGLVNSDFKDVFSFSLLVLILIFRPQGLMGKPHVAKV</sequence>
<evidence type="ECO:0000256" key="9">
    <source>
        <dbReference type="ARBA" id="ARBA00037998"/>
    </source>
</evidence>
<proteinExistence type="inferred from homology"/>
<comment type="similarity">
    <text evidence="9">Belongs to the binding-protein-dependent transport system permease family. LivHM subfamily.</text>
</comment>
<dbReference type="InterPro" id="IPR052157">
    <property type="entry name" value="BCAA_transport_permease"/>
</dbReference>
<feature type="transmembrane region" description="Helical" evidence="10">
    <location>
        <begin position="200"/>
        <end position="222"/>
    </location>
</feature>
<dbReference type="CDD" id="cd06582">
    <property type="entry name" value="TM_PBP1_LivH_like"/>
    <property type="match status" value="1"/>
</dbReference>
<evidence type="ECO:0000256" key="6">
    <source>
        <dbReference type="ARBA" id="ARBA00022970"/>
    </source>
</evidence>
<evidence type="ECO:0000256" key="2">
    <source>
        <dbReference type="ARBA" id="ARBA00022448"/>
    </source>
</evidence>
<dbReference type="GO" id="GO:0015192">
    <property type="term" value="F:L-phenylalanine transmembrane transporter activity"/>
    <property type="evidence" value="ECO:0007669"/>
    <property type="project" value="TreeGrafter"/>
</dbReference>
<dbReference type="Proteomes" id="UP000542720">
    <property type="component" value="Unassembled WGS sequence"/>
</dbReference>
<dbReference type="Pfam" id="PF02653">
    <property type="entry name" value="BPD_transp_2"/>
    <property type="match status" value="1"/>
</dbReference>
<keyword evidence="12" id="KW-1185">Reference proteome</keyword>
<evidence type="ECO:0000256" key="5">
    <source>
        <dbReference type="ARBA" id="ARBA00022692"/>
    </source>
</evidence>
<evidence type="ECO:0000256" key="3">
    <source>
        <dbReference type="ARBA" id="ARBA00022475"/>
    </source>
</evidence>
<dbReference type="GO" id="GO:0015188">
    <property type="term" value="F:L-isoleucine transmembrane transporter activity"/>
    <property type="evidence" value="ECO:0007669"/>
    <property type="project" value="TreeGrafter"/>
</dbReference>
<evidence type="ECO:0000256" key="1">
    <source>
        <dbReference type="ARBA" id="ARBA00004429"/>
    </source>
</evidence>